<dbReference type="FunFam" id="4.10.400.10:FF:000034">
    <property type="entry name" value="Low-density lipoprotein receptor-related protein 2"/>
    <property type="match status" value="1"/>
</dbReference>
<dbReference type="GO" id="GO:0004930">
    <property type="term" value="F:G protein-coupled receptor activity"/>
    <property type="evidence" value="ECO:0007669"/>
    <property type="project" value="UniProtKB-KW"/>
</dbReference>
<dbReference type="PRINTS" id="PR00261">
    <property type="entry name" value="LDLRECEPTOR"/>
</dbReference>
<feature type="disulfide bond" evidence="13">
    <location>
        <begin position="115"/>
        <end position="130"/>
    </location>
</feature>
<keyword evidence="7" id="KW-0297">G-protein coupled receptor</keyword>
<evidence type="ECO:0000256" key="6">
    <source>
        <dbReference type="ARBA" id="ARBA00022801"/>
    </source>
</evidence>
<dbReference type="SMART" id="SM00192">
    <property type="entry name" value="LDLa"/>
    <property type="match status" value="2"/>
</dbReference>
<keyword evidence="8 13" id="KW-1015">Disulfide bond</keyword>
<keyword evidence="10" id="KW-0807">Transducer</keyword>
<name>A0A8T2IU22_9PIPI</name>
<dbReference type="FunFam" id="2.60.120.290:FF:000013">
    <property type="entry name" value="Membrane frizzled-related protein"/>
    <property type="match status" value="1"/>
</dbReference>
<proteinExistence type="predicted"/>
<feature type="disulfide bond" evidence="11">
    <location>
        <begin position="35"/>
        <end position="52"/>
    </location>
</feature>
<dbReference type="InterPro" id="IPR036790">
    <property type="entry name" value="Frizzled_dom_sf"/>
</dbReference>
<keyword evidence="4" id="KW-0732">Signal</keyword>
<accession>A0A8T2IU22</accession>
<evidence type="ECO:0000259" key="15">
    <source>
        <dbReference type="PROSITE" id="PS50038"/>
    </source>
</evidence>
<dbReference type="EMBL" id="JAACNH010000008">
    <property type="protein sequence ID" value="KAG8434550.1"/>
    <property type="molecule type" value="Genomic_DNA"/>
</dbReference>
<dbReference type="OrthoDB" id="9991628at2759"/>
<feature type="disulfide bond" evidence="13">
    <location>
        <begin position="264"/>
        <end position="282"/>
    </location>
</feature>
<dbReference type="InterPro" id="IPR002172">
    <property type="entry name" value="LDrepeatLR_classA_rpt"/>
</dbReference>
<comment type="caution">
    <text evidence="12">Lacks conserved residue(s) required for the propagation of feature annotation.</text>
</comment>
<organism evidence="16 17">
    <name type="scientific">Hymenochirus boettgeri</name>
    <name type="common">Congo dwarf clawed frog</name>
    <dbReference type="NCBI Taxonomy" id="247094"/>
    <lineage>
        <taxon>Eukaryota</taxon>
        <taxon>Metazoa</taxon>
        <taxon>Chordata</taxon>
        <taxon>Craniata</taxon>
        <taxon>Vertebrata</taxon>
        <taxon>Euteleostomi</taxon>
        <taxon>Amphibia</taxon>
        <taxon>Batrachia</taxon>
        <taxon>Anura</taxon>
        <taxon>Pipoidea</taxon>
        <taxon>Pipidae</taxon>
        <taxon>Pipinae</taxon>
        <taxon>Hymenochirus</taxon>
    </lineage>
</organism>
<feature type="domain" description="FZ" evidence="15">
    <location>
        <begin position="303"/>
        <end position="416"/>
    </location>
</feature>
<comment type="subcellular location">
    <subcellularLocation>
        <location evidence="2">Cell membrane</location>
        <topology evidence="2">Multi-pass membrane protein</topology>
    </subcellularLocation>
    <subcellularLocation>
        <location evidence="1">Cell membrane</location>
        <topology evidence="1">Single-pass membrane protein</topology>
    </subcellularLocation>
</comment>
<dbReference type="PANTHER" id="PTHR24255:SF10">
    <property type="entry name" value="MANNAN-BINDING LECTIN SERINE PROTEASE 2"/>
    <property type="match status" value="1"/>
</dbReference>
<dbReference type="SUPFAM" id="SSF49854">
    <property type="entry name" value="Spermadhesin, CUB domain"/>
    <property type="match status" value="2"/>
</dbReference>
<dbReference type="GO" id="GO:0005886">
    <property type="term" value="C:plasma membrane"/>
    <property type="evidence" value="ECO:0007669"/>
    <property type="project" value="UniProtKB-SubCell"/>
</dbReference>
<dbReference type="AlphaFoldDB" id="A0A8T2IU22"/>
<evidence type="ECO:0000256" key="13">
    <source>
        <dbReference type="PROSITE-ProRule" id="PRU00124"/>
    </source>
</evidence>
<keyword evidence="7" id="KW-0675">Receptor</keyword>
<dbReference type="Gene3D" id="2.60.120.290">
    <property type="entry name" value="Spermadhesin, CUB domain"/>
    <property type="match status" value="2"/>
</dbReference>
<evidence type="ECO:0000256" key="12">
    <source>
        <dbReference type="PROSITE-ProRule" id="PRU00090"/>
    </source>
</evidence>
<dbReference type="Gene3D" id="1.10.2000.10">
    <property type="entry name" value="Frizzled cysteine-rich domain"/>
    <property type="match status" value="1"/>
</dbReference>
<evidence type="ECO:0000256" key="2">
    <source>
        <dbReference type="ARBA" id="ARBA00004651"/>
    </source>
</evidence>
<gene>
    <name evidence="16" type="ORF">GDO86_012794</name>
</gene>
<dbReference type="CDD" id="cd00112">
    <property type="entry name" value="LDLa"/>
    <property type="match status" value="2"/>
</dbReference>
<sequence length="416" mass="45650">MYPSSSHCSWFLEAGQGHLVQLKIVVLDVEGYGTCLVDWVELNDGNFTNRFCGSVAPTTFISSSHWLQVVFVSDGSVQATGFLATYRMIKPTQASCSWDEFLCDERRCILLPALCDGIADCTDKTDEENCSRTHWDCGGLINSLQGSLQSPNHPGLYPGKIVCRWLLSVPDGLIIKLQFYNFSLESDLGCNFDYVEIHDSSGLGTPSLMGRFCGSQLPHPILSSGPQMTVLFVTDDVVSGLGFSATFEAINVTKNECSSKELRCGGGECLSLQWACDGWLDCPDGRDEMDCPETSSTKPEFPCQPVQVPMCQGLSYSQTVFPNLWVTLHDQQSASDLLTGYKILQELPCFPALRPFFCALLVPSCTADGGTLQPCRSVCQNAEHLCQGQLHRLGLSWPFNCDLLPLPSQQTDCVIP</sequence>
<dbReference type="CDD" id="cd00041">
    <property type="entry name" value="CUB"/>
    <property type="match status" value="2"/>
</dbReference>
<keyword evidence="5" id="KW-0677">Repeat</keyword>
<evidence type="ECO:0000256" key="10">
    <source>
        <dbReference type="ARBA" id="ARBA00023224"/>
    </source>
</evidence>
<evidence type="ECO:0000256" key="4">
    <source>
        <dbReference type="ARBA" id="ARBA00022729"/>
    </source>
</evidence>
<evidence type="ECO:0000259" key="14">
    <source>
        <dbReference type="PROSITE" id="PS01180"/>
    </source>
</evidence>
<keyword evidence="3" id="KW-0645">Protease</keyword>
<dbReference type="PROSITE" id="PS50068">
    <property type="entry name" value="LDLRA_2"/>
    <property type="match status" value="2"/>
</dbReference>
<dbReference type="Proteomes" id="UP000812440">
    <property type="component" value="Chromosome 7"/>
</dbReference>
<evidence type="ECO:0000313" key="17">
    <source>
        <dbReference type="Proteomes" id="UP000812440"/>
    </source>
</evidence>
<keyword evidence="6" id="KW-0378">Hydrolase</keyword>
<dbReference type="SUPFAM" id="SSF63501">
    <property type="entry name" value="Frizzled cysteine-rich domain"/>
    <property type="match status" value="1"/>
</dbReference>
<feature type="disulfide bond" evidence="13">
    <location>
        <begin position="257"/>
        <end position="269"/>
    </location>
</feature>
<dbReference type="InterPro" id="IPR036055">
    <property type="entry name" value="LDL_receptor-like_sf"/>
</dbReference>
<evidence type="ECO:0000256" key="11">
    <source>
        <dbReference type="PROSITE-ProRule" id="PRU00059"/>
    </source>
</evidence>
<dbReference type="PANTHER" id="PTHR24255">
    <property type="entry name" value="COMPLEMENT COMPONENT 1, S SUBCOMPONENT-RELATED"/>
    <property type="match status" value="1"/>
</dbReference>
<evidence type="ECO:0000256" key="7">
    <source>
        <dbReference type="ARBA" id="ARBA00023040"/>
    </source>
</evidence>
<evidence type="ECO:0000313" key="16">
    <source>
        <dbReference type="EMBL" id="KAG8434550.1"/>
    </source>
</evidence>
<dbReference type="Pfam" id="PF00431">
    <property type="entry name" value="CUB"/>
    <property type="match status" value="2"/>
</dbReference>
<dbReference type="SMART" id="SM00063">
    <property type="entry name" value="FRI"/>
    <property type="match status" value="1"/>
</dbReference>
<dbReference type="InterPro" id="IPR035914">
    <property type="entry name" value="Sperma_CUB_dom_sf"/>
</dbReference>
<dbReference type="Gene3D" id="4.10.400.10">
    <property type="entry name" value="Low-density Lipoprotein Receptor"/>
    <property type="match status" value="2"/>
</dbReference>
<dbReference type="PROSITE" id="PS50038">
    <property type="entry name" value="FZ"/>
    <property type="match status" value="1"/>
</dbReference>
<feature type="disulfide bond" evidence="13">
    <location>
        <begin position="96"/>
        <end position="108"/>
    </location>
</feature>
<dbReference type="InterPro" id="IPR000859">
    <property type="entry name" value="CUB_dom"/>
</dbReference>
<dbReference type="Pfam" id="PF01392">
    <property type="entry name" value="Fz"/>
    <property type="match status" value="1"/>
</dbReference>
<keyword evidence="9" id="KW-0325">Glycoprotein</keyword>
<dbReference type="GO" id="GO:0006508">
    <property type="term" value="P:proteolysis"/>
    <property type="evidence" value="ECO:0007669"/>
    <property type="project" value="UniProtKB-KW"/>
</dbReference>
<evidence type="ECO:0000256" key="3">
    <source>
        <dbReference type="ARBA" id="ARBA00022670"/>
    </source>
</evidence>
<dbReference type="InterPro" id="IPR020067">
    <property type="entry name" value="Frizzled_dom"/>
</dbReference>
<evidence type="ECO:0000256" key="9">
    <source>
        <dbReference type="ARBA" id="ARBA00023180"/>
    </source>
</evidence>
<reference evidence="16" key="1">
    <citation type="thesis" date="2020" institute="ProQuest LLC" country="789 East Eisenhower Parkway, Ann Arbor, MI, USA">
        <title>Comparative Genomics and Chromosome Evolution.</title>
        <authorList>
            <person name="Mudd A.B."/>
        </authorList>
    </citation>
    <scope>NUCLEOTIDE SEQUENCE</scope>
    <source>
        <strain evidence="16">Female2</strain>
        <tissue evidence="16">Blood</tissue>
    </source>
</reference>
<dbReference type="PROSITE" id="PS01180">
    <property type="entry name" value="CUB"/>
    <property type="match status" value="2"/>
</dbReference>
<evidence type="ECO:0000256" key="1">
    <source>
        <dbReference type="ARBA" id="ARBA00004162"/>
    </source>
</evidence>
<dbReference type="SMART" id="SM00042">
    <property type="entry name" value="CUB"/>
    <property type="match status" value="2"/>
</dbReference>
<dbReference type="SUPFAM" id="SSF57424">
    <property type="entry name" value="LDL receptor-like module"/>
    <property type="match status" value="2"/>
</dbReference>
<feature type="disulfide bond" evidence="13">
    <location>
        <begin position="103"/>
        <end position="121"/>
    </location>
</feature>
<evidence type="ECO:0008006" key="18">
    <source>
        <dbReference type="Google" id="ProtNLM"/>
    </source>
</evidence>
<feature type="disulfide bond" evidence="13">
    <location>
        <begin position="276"/>
        <end position="291"/>
    </location>
</feature>
<dbReference type="Pfam" id="PF00057">
    <property type="entry name" value="Ldl_recept_a"/>
    <property type="match status" value="2"/>
</dbReference>
<evidence type="ECO:0000256" key="8">
    <source>
        <dbReference type="ARBA" id="ARBA00023157"/>
    </source>
</evidence>
<dbReference type="CDD" id="cd07066">
    <property type="entry name" value="CRD_FZ"/>
    <property type="match status" value="1"/>
</dbReference>
<protein>
    <recommendedName>
        <fullName evidence="18">Membrane frizzled-related protein</fullName>
    </recommendedName>
</protein>
<dbReference type="GO" id="GO:0005615">
    <property type="term" value="C:extracellular space"/>
    <property type="evidence" value="ECO:0007669"/>
    <property type="project" value="TreeGrafter"/>
</dbReference>
<feature type="domain" description="CUB" evidence="14">
    <location>
        <begin position="1"/>
        <end position="89"/>
    </location>
</feature>
<dbReference type="GO" id="GO:0004252">
    <property type="term" value="F:serine-type endopeptidase activity"/>
    <property type="evidence" value="ECO:0007669"/>
    <property type="project" value="TreeGrafter"/>
</dbReference>
<comment type="caution">
    <text evidence="16">The sequence shown here is derived from an EMBL/GenBank/DDBJ whole genome shotgun (WGS) entry which is preliminary data.</text>
</comment>
<keyword evidence="17" id="KW-1185">Reference proteome</keyword>
<feature type="domain" description="CUB" evidence="14">
    <location>
        <begin position="137"/>
        <end position="250"/>
    </location>
</feature>
<evidence type="ECO:0000256" key="5">
    <source>
        <dbReference type="ARBA" id="ARBA00022737"/>
    </source>
</evidence>